<dbReference type="InterPro" id="IPR030417">
    <property type="entry name" value="MS4A"/>
</dbReference>
<evidence type="ECO:0000256" key="2">
    <source>
        <dbReference type="ARBA" id="ARBA00009565"/>
    </source>
</evidence>
<feature type="transmembrane region" description="Helical" evidence="6">
    <location>
        <begin position="47"/>
        <end position="65"/>
    </location>
</feature>
<protein>
    <submittedName>
        <fullName evidence="7">Uncharacterized protein</fullName>
    </submittedName>
</protein>
<evidence type="ECO:0000313" key="8">
    <source>
        <dbReference type="Proteomes" id="UP000594262"/>
    </source>
</evidence>
<dbReference type="PANTHER" id="PTHR23320:SF170">
    <property type="entry name" value="MEMBRANE SPANNING 4-DOMAINS A12"/>
    <property type="match status" value="1"/>
</dbReference>
<dbReference type="InterPro" id="IPR007237">
    <property type="entry name" value="CD20-like"/>
</dbReference>
<reference evidence="7" key="1">
    <citation type="submission" date="2021-01" db="UniProtKB">
        <authorList>
            <consortium name="EnsemblMetazoa"/>
        </authorList>
    </citation>
    <scope>IDENTIFICATION</scope>
</reference>
<feature type="transmembrane region" description="Helical" evidence="6">
    <location>
        <begin position="12"/>
        <end position="35"/>
    </location>
</feature>
<sequence>MAGTLSKGHVMGALVLGAIELLCGLLVIILSVVLAKKAQLPAAFSPWWAGVVFAIPGIIGVLVGVTKNYCAMIAFMVVNIIAFIIQGVGAVLLGIAMAIYLTMLSVVNDITKCQYNPVLHACQCRDGTETLTVNGVDSCGDLSGVIAMAIALIAFLAIAGCVSLAASIVGCCGTCCNNNSSGGAVVYNK</sequence>
<dbReference type="Proteomes" id="UP000594262">
    <property type="component" value="Unplaced"/>
</dbReference>
<dbReference type="RefSeq" id="XP_066912415.1">
    <property type="nucleotide sequence ID" value="XM_067056314.1"/>
</dbReference>
<evidence type="ECO:0000313" key="7">
    <source>
        <dbReference type="EnsemblMetazoa" id="CLYHEMP001181.1"/>
    </source>
</evidence>
<evidence type="ECO:0000256" key="1">
    <source>
        <dbReference type="ARBA" id="ARBA00004141"/>
    </source>
</evidence>
<evidence type="ECO:0000256" key="5">
    <source>
        <dbReference type="ARBA" id="ARBA00023136"/>
    </source>
</evidence>
<proteinExistence type="inferred from homology"/>
<comment type="subcellular location">
    <subcellularLocation>
        <location evidence="1">Membrane</location>
        <topology evidence="1">Multi-pass membrane protein</topology>
    </subcellularLocation>
</comment>
<dbReference type="Pfam" id="PF04103">
    <property type="entry name" value="CD20"/>
    <property type="match status" value="1"/>
</dbReference>
<evidence type="ECO:0000256" key="4">
    <source>
        <dbReference type="ARBA" id="ARBA00022989"/>
    </source>
</evidence>
<dbReference type="AlphaFoldDB" id="A0A7M5WIA1"/>
<organism evidence="7 8">
    <name type="scientific">Clytia hemisphaerica</name>
    <dbReference type="NCBI Taxonomy" id="252671"/>
    <lineage>
        <taxon>Eukaryota</taxon>
        <taxon>Metazoa</taxon>
        <taxon>Cnidaria</taxon>
        <taxon>Hydrozoa</taxon>
        <taxon>Hydroidolina</taxon>
        <taxon>Leptothecata</taxon>
        <taxon>Obeliida</taxon>
        <taxon>Clytiidae</taxon>
        <taxon>Clytia</taxon>
    </lineage>
</organism>
<keyword evidence="5 6" id="KW-0472">Membrane</keyword>
<dbReference type="OrthoDB" id="5955466at2759"/>
<accession>A0A7M5WIA1</accession>
<dbReference type="PANTHER" id="PTHR23320">
    <property type="entry name" value="MEMBRANE-SPANNING 4-DOMAINS SUBFAMILY A MS4A -RELATED"/>
    <property type="match status" value="1"/>
</dbReference>
<feature type="transmembrane region" description="Helical" evidence="6">
    <location>
        <begin position="71"/>
        <end position="101"/>
    </location>
</feature>
<evidence type="ECO:0000256" key="6">
    <source>
        <dbReference type="SAM" id="Phobius"/>
    </source>
</evidence>
<evidence type="ECO:0000256" key="3">
    <source>
        <dbReference type="ARBA" id="ARBA00022692"/>
    </source>
</evidence>
<comment type="similarity">
    <text evidence="2">Belongs to the MS4A family.</text>
</comment>
<dbReference type="GO" id="GO:0016020">
    <property type="term" value="C:membrane"/>
    <property type="evidence" value="ECO:0007669"/>
    <property type="project" value="UniProtKB-SubCell"/>
</dbReference>
<feature type="transmembrane region" description="Helical" evidence="6">
    <location>
        <begin position="145"/>
        <end position="169"/>
    </location>
</feature>
<dbReference type="GeneID" id="136799590"/>
<keyword evidence="4 6" id="KW-1133">Transmembrane helix</keyword>
<dbReference type="EnsemblMetazoa" id="CLYHEMT001181.1">
    <property type="protein sequence ID" value="CLYHEMP001181.1"/>
    <property type="gene ID" value="CLYHEMG001181"/>
</dbReference>
<keyword evidence="8" id="KW-1185">Reference proteome</keyword>
<keyword evidence="3 6" id="KW-0812">Transmembrane</keyword>
<name>A0A7M5WIA1_9CNID</name>